<accession>A0A1D1W0M1</accession>
<protein>
    <submittedName>
        <fullName evidence="1">Uncharacterized protein</fullName>
    </submittedName>
</protein>
<sequence>MDAVNPMNVLKLLEVDCRQTFQLDDAPSEADKLLKEVLKGLIDEKVAGTDTPLRAIEDLQCDLQIDHATFEGFEKSIISFNLLSAPDEAEFDDNVTTEPSSSGTEPSSYELFVPKIPDPRAEPSLMIDLDYKKRSVAFWRNATSKKRRSLTAVQNRFTRVTSVLQLQDWEKHVEAGGSRMDKLKGLRLETGKQFFLAKKKKHVVKDLDRRR</sequence>
<name>A0A1D1W0M1_RAMVA</name>
<proteinExistence type="predicted"/>
<dbReference type="EMBL" id="BDGG01000014">
    <property type="protein sequence ID" value="GAV06941.1"/>
    <property type="molecule type" value="Genomic_DNA"/>
</dbReference>
<reference evidence="1 2" key="1">
    <citation type="journal article" date="2016" name="Nat. Commun.">
        <title>Extremotolerant tardigrade genome and improved radiotolerance of human cultured cells by tardigrade-unique protein.</title>
        <authorList>
            <person name="Hashimoto T."/>
            <person name="Horikawa D.D."/>
            <person name="Saito Y."/>
            <person name="Kuwahara H."/>
            <person name="Kozuka-Hata H."/>
            <person name="Shin-I T."/>
            <person name="Minakuchi Y."/>
            <person name="Ohishi K."/>
            <person name="Motoyama A."/>
            <person name="Aizu T."/>
            <person name="Enomoto A."/>
            <person name="Kondo K."/>
            <person name="Tanaka S."/>
            <person name="Hara Y."/>
            <person name="Koshikawa S."/>
            <person name="Sagara H."/>
            <person name="Miura T."/>
            <person name="Yokobori S."/>
            <person name="Miyagawa K."/>
            <person name="Suzuki Y."/>
            <person name="Kubo T."/>
            <person name="Oyama M."/>
            <person name="Kohara Y."/>
            <person name="Fujiyama A."/>
            <person name="Arakawa K."/>
            <person name="Katayama T."/>
            <person name="Toyoda A."/>
            <person name="Kunieda T."/>
        </authorList>
    </citation>
    <scope>NUCLEOTIDE SEQUENCE [LARGE SCALE GENOMIC DNA]</scope>
    <source>
        <strain evidence="1 2">YOKOZUNA-1</strain>
    </source>
</reference>
<comment type="caution">
    <text evidence="1">The sequence shown here is derived from an EMBL/GenBank/DDBJ whole genome shotgun (WGS) entry which is preliminary data.</text>
</comment>
<dbReference type="Proteomes" id="UP000186922">
    <property type="component" value="Unassembled WGS sequence"/>
</dbReference>
<organism evidence="1 2">
    <name type="scientific">Ramazzottius varieornatus</name>
    <name type="common">Water bear</name>
    <name type="synonym">Tardigrade</name>
    <dbReference type="NCBI Taxonomy" id="947166"/>
    <lineage>
        <taxon>Eukaryota</taxon>
        <taxon>Metazoa</taxon>
        <taxon>Ecdysozoa</taxon>
        <taxon>Tardigrada</taxon>
        <taxon>Eutardigrada</taxon>
        <taxon>Parachela</taxon>
        <taxon>Hypsibioidea</taxon>
        <taxon>Ramazzottiidae</taxon>
        <taxon>Ramazzottius</taxon>
    </lineage>
</organism>
<gene>
    <name evidence="1" type="primary">RvY_16849-1</name>
    <name evidence="1" type="synonym">RvY_16849.1</name>
    <name evidence="1" type="ORF">RvY_16849</name>
</gene>
<dbReference type="AlphaFoldDB" id="A0A1D1W0M1"/>
<evidence type="ECO:0000313" key="1">
    <source>
        <dbReference type="EMBL" id="GAV06941.1"/>
    </source>
</evidence>
<keyword evidence="2" id="KW-1185">Reference proteome</keyword>
<evidence type="ECO:0000313" key="2">
    <source>
        <dbReference type="Proteomes" id="UP000186922"/>
    </source>
</evidence>